<evidence type="ECO:0000313" key="3">
    <source>
        <dbReference type="Proteomes" id="UP000053558"/>
    </source>
</evidence>
<proteinExistence type="predicted"/>
<feature type="region of interest" description="Disordered" evidence="1">
    <location>
        <begin position="181"/>
        <end position="202"/>
    </location>
</feature>
<dbReference type="Proteomes" id="UP000053558">
    <property type="component" value="Unassembled WGS sequence"/>
</dbReference>
<gene>
    <name evidence="2" type="ORF">CONPUDRAFT_165627</name>
</gene>
<comment type="caution">
    <text evidence="2">The sequence shown here is derived from an EMBL/GenBank/DDBJ whole genome shotgun (WGS) entry which is preliminary data.</text>
</comment>
<evidence type="ECO:0000256" key="1">
    <source>
        <dbReference type="SAM" id="MobiDB-lite"/>
    </source>
</evidence>
<dbReference type="EMBL" id="JH711578">
    <property type="protein sequence ID" value="EIW81504.1"/>
    <property type="molecule type" value="Genomic_DNA"/>
</dbReference>
<dbReference type="GeneID" id="19205351"/>
<evidence type="ECO:0000313" key="2">
    <source>
        <dbReference type="EMBL" id="EIW81504.1"/>
    </source>
</evidence>
<dbReference type="AlphaFoldDB" id="A0A5M3MRY2"/>
<feature type="compositionally biased region" description="Basic and acidic residues" evidence="1">
    <location>
        <begin position="184"/>
        <end position="195"/>
    </location>
</feature>
<reference evidence="3" key="1">
    <citation type="journal article" date="2012" name="Science">
        <title>The Paleozoic origin of enzymatic lignin decomposition reconstructed from 31 fungal genomes.</title>
        <authorList>
            <person name="Floudas D."/>
            <person name="Binder M."/>
            <person name="Riley R."/>
            <person name="Barry K."/>
            <person name="Blanchette R.A."/>
            <person name="Henrissat B."/>
            <person name="Martinez A.T."/>
            <person name="Otillar R."/>
            <person name="Spatafora J.W."/>
            <person name="Yadav J.S."/>
            <person name="Aerts A."/>
            <person name="Benoit I."/>
            <person name="Boyd A."/>
            <person name="Carlson A."/>
            <person name="Copeland A."/>
            <person name="Coutinho P.M."/>
            <person name="de Vries R.P."/>
            <person name="Ferreira P."/>
            <person name="Findley K."/>
            <person name="Foster B."/>
            <person name="Gaskell J."/>
            <person name="Glotzer D."/>
            <person name="Gorecki P."/>
            <person name="Heitman J."/>
            <person name="Hesse C."/>
            <person name="Hori C."/>
            <person name="Igarashi K."/>
            <person name="Jurgens J.A."/>
            <person name="Kallen N."/>
            <person name="Kersten P."/>
            <person name="Kohler A."/>
            <person name="Kuees U."/>
            <person name="Kumar T.K.A."/>
            <person name="Kuo A."/>
            <person name="LaButti K."/>
            <person name="Larrondo L.F."/>
            <person name="Lindquist E."/>
            <person name="Ling A."/>
            <person name="Lombard V."/>
            <person name="Lucas S."/>
            <person name="Lundell T."/>
            <person name="Martin R."/>
            <person name="McLaughlin D.J."/>
            <person name="Morgenstern I."/>
            <person name="Morin E."/>
            <person name="Murat C."/>
            <person name="Nagy L.G."/>
            <person name="Nolan M."/>
            <person name="Ohm R.A."/>
            <person name="Patyshakuliyeva A."/>
            <person name="Rokas A."/>
            <person name="Ruiz-Duenas F.J."/>
            <person name="Sabat G."/>
            <person name="Salamov A."/>
            <person name="Samejima M."/>
            <person name="Schmutz J."/>
            <person name="Slot J.C."/>
            <person name="St John F."/>
            <person name="Stenlid J."/>
            <person name="Sun H."/>
            <person name="Sun S."/>
            <person name="Syed K."/>
            <person name="Tsang A."/>
            <person name="Wiebenga A."/>
            <person name="Young D."/>
            <person name="Pisabarro A."/>
            <person name="Eastwood D.C."/>
            <person name="Martin F."/>
            <person name="Cullen D."/>
            <person name="Grigoriev I.V."/>
            <person name="Hibbett D.S."/>
        </authorList>
    </citation>
    <scope>NUCLEOTIDE SEQUENCE [LARGE SCALE GENOMIC DNA]</scope>
    <source>
        <strain evidence="3">RWD-64-598 SS2</strain>
    </source>
</reference>
<name>A0A5M3MRY2_CONPW</name>
<dbReference type="KEGG" id="cput:CONPUDRAFT_165627"/>
<sequence length="202" mass="23061">MTWLYVDSAYLLVFAASLRRLCSDTLASIVLSHSVDHKDRTQPPSNLHFQALSALASFHALKTLWIELEMEDRVEVSGQQLIALVPNWPQLEKLRIYPFDTSDGISVSSLAGILQHLPNAFEVSVPTTMFDSDFDDLPDMYPTFKQVKRLCIAYEEHDVDERLPWTSSTYDMREGRWVANQYASDERSSDEKHTSVDSGEEE</sequence>
<dbReference type="RefSeq" id="XP_007768827.1">
    <property type="nucleotide sequence ID" value="XM_007770637.1"/>
</dbReference>
<accession>A0A5M3MRY2</accession>
<protein>
    <recommendedName>
        <fullName evidence="4">F-box domain-containing protein</fullName>
    </recommendedName>
</protein>
<evidence type="ECO:0008006" key="4">
    <source>
        <dbReference type="Google" id="ProtNLM"/>
    </source>
</evidence>
<keyword evidence="3" id="KW-1185">Reference proteome</keyword>
<organism evidence="2 3">
    <name type="scientific">Coniophora puteana (strain RWD-64-598)</name>
    <name type="common">Brown rot fungus</name>
    <dbReference type="NCBI Taxonomy" id="741705"/>
    <lineage>
        <taxon>Eukaryota</taxon>
        <taxon>Fungi</taxon>
        <taxon>Dikarya</taxon>
        <taxon>Basidiomycota</taxon>
        <taxon>Agaricomycotina</taxon>
        <taxon>Agaricomycetes</taxon>
        <taxon>Agaricomycetidae</taxon>
        <taxon>Boletales</taxon>
        <taxon>Coniophorineae</taxon>
        <taxon>Coniophoraceae</taxon>
        <taxon>Coniophora</taxon>
    </lineage>
</organism>